<evidence type="ECO:0000313" key="8">
    <source>
        <dbReference type="Proteomes" id="UP001589865"/>
    </source>
</evidence>
<evidence type="ECO:0000256" key="3">
    <source>
        <dbReference type="ARBA" id="ARBA00022630"/>
    </source>
</evidence>
<dbReference type="InterPro" id="IPR036188">
    <property type="entry name" value="FAD/NAD-bd_sf"/>
</dbReference>
<dbReference type="Pfam" id="PF05834">
    <property type="entry name" value="Lycopene_cycl"/>
    <property type="match status" value="1"/>
</dbReference>
<accession>A0ABV6JLP8</accession>
<reference evidence="7 8" key="1">
    <citation type="submission" date="2024-09" db="EMBL/GenBank/DDBJ databases">
        <authorList>
            <person name="Sun Q."/>
            <person name="Mori K."/>
        </authorList>
    </citation>
    <scope>NUCLEOTIDE SEQUENCE [LARGE SCALE GENOMIC DNA]</scope>
    <source>
        <strain evidence="7 8">TBRC 5777</strain>
    </source>
</reference>
<dbReference type="PANTHER" id="PTHR42784:SF1">
    <property type="entry name" value="PYRANOSE 2-OXIDASE"/>
    <property type="match status" value="1"/>
</dbReference>
<evidence type="ECO:0000256" key="1">
    <source>
        <dbReference type="ARBA" id="ARBA00001974"/>
    </source>
</evidence>
<evidence type="ECO:0000256" key="5">
    <source>
        <dbReference type="ARBA" id="ARBA00023002"/>
    </source>
</evidence>
<dbReference type="InterPro" id="IPR051473">
    <property type="entry name" value="P2Ox-like"/>
</dbReference>
<dbReference type="Pfam" id="PF05199">
    <property type="entry name" value="GMC_oxred_C"/>
    <property type="match status" value="1"/>
</dbReference>
<sequence>MFVDLEGVESGTVVEADVVIIGAGAAGIAMARRLARTPLRVVLLESGGLKPNAAAQALNEGTNLGLPYYPLTQSRSRGFGGTTATWSGRNIPLDPVDFTRRAWVPHSGWPVSYDTMLPFFHEASAVMNVGQGSYGALWDEVGVPDPALDPASFVVRFWRIRAERLGERYRDELQRSHSVTVLLGGTATELLASGDGRTVSGARVRTLGGRSFELRARHFVLATGGIENARLLLASDARERGGIGNGQGLVGRFFMEHPKCRTATLQATDPYRMLEVWRQHYPRSGPRLWPSIVSTPEVQARHGILNSSLAIYFRSLPGVTEAASRIGTAIKQRRRPAMGDLLALAPVLHEVPANLVRRFVRRRSFIVRPTALYVLTRGEQAPNPDSRVVLSTERDALGQRRADLDWRLSSLDKHSAKVMTELLGSEFTRLGLGKVAPDGWLLDGTADWPLEDTEGDHHTILQGGHHHIGTTRMGDNPRTAVVDADCRVFGKENLYVAGSSVFPTSGWANPTLTIVALALRLADHLAVQAVAAPMPVADAA</sequence>
<gene>
    <name evidence="7" type="ORF">ACFFGY_00190</name>
</gene>
<evidence type="ECO:0000256" key="2">
    <source>
        <dbReference type="ARBA" id="ARBA00010790"/>
    </source>
</evidence>
<evidence type="ECO:0000313" key="7">
    <source>
        <dbReference type="EMBL" id="MFC0406644.1"/>
    </source>
</evidence>
<feature type="domain" description="Glucose-methanol-choline oxidoreductase C-terminal" evidence="6">
    <location>
        <begin position="382"/>
        <end position="518"/>
    </location>
</feature>
<comment type="caution">
    <text evidence="7">The sequence shown here is derived from an EMBL/GenBank/DDBJ whole genome shotgun (WGS) entry which is preliminary data.</text>
</comment>
<dbReference type="Gene3D" id="3.50.50.60">
    <property type="entry name" value="FAD/NAD(P)-binding domain"/>
    <property type="match status" value="2"/>
</dbReference>
<dbReference type="InterPro" id="IPR007867">
    <property type="entry name" value="GMC_OxRtase_C"/>
</dbReference>
<dbReference type="PANTHER" id="PTHR42784">
    <property type="entry name" value="PYRANOSE 2-OXIDASE"/>
    <property type="match status" value="1"/>
</dbReference>
<dbReference type="EMBL" id="JBHLUN010000001">
    <property type="protein sequence ID" value="MFC0406644.1"/>
    <property type="molecule type" value="Genomic_DNA"/>
</dbReference>
<proteinExistence type="inferred from homology"/>
<keyword evidence="5" id="KW-0560">Oxidoreductase</keyword>
<keyword evidence="4" id="KW-0274">FAD</keyword>
<protein>
    <submittedName>
        <fullName evidence="7">GMC oxidoreductase</fullName>
    </submittedName>
</protein>
<dbReference type="SUPFAM" id="SSF51905">
    <property type="entry name" value="FAD/NAD(P)-binding domain"/>
    <property type="match status" value="1"/>
</dbReference>
<name>A0ABV6JLP8_9PROT</name>
<keyword evidence="3" id="KW-0285">Flavoprotein</keyword>
<keyword evidence="8" id="KW-1185">Reference proteome</keyword>
<comment type="cofactor">
    <cofactor evidence="1">
        <name>FAD</name>
        <dbReference type="ChEBI" id="CHEBI:57692"/>
    </cofactor>
</comment>
<evidence type="ECO:0000259" key="6">
    <source>
        <dbReference type="Pfam" id="PF05199"/>
    </source>
</evidence>
<comment type="similarity">
    <text evidence="2">Belongs to the GMC oxidoreductase family.</text>
</comment>
<organism evidence="7 8">
    <name type="scientific">Roseomonas elaeocarpi</name>
    <dbReference type="NCBI Taxonomy" id="907779"/>
    <lineage>
        <taxon>Bacteria</taxon>
        <taxon>Pseudomonadati</taxon>
        <taxon>Pseudomonadota</taxon>
        <taxon>Alphaproteobacteria</taxon>
        <taxon>Acetobacterales</taxon>
        <taxon>Roseomonadaceae</taxon>
        <taxon>Roseomonas</taxon>
    </lineage>
</organism>
<dbReference type="Proteomes" id="UP001589865">
    <property type="component" value="Unassembled WGS sequence"/>
</dbReference>
<evidence type="ECO:0000256" key="4">
    <source>
        <dbReference type="ARBA" id="ARBA00022827"/>
    </source>
</evidence>
<dbReference type="RefSeq" id="WP_377042319.1">
    <property type="nucleotide sequence ID" value="NZ_JBHLUN010000001.1"/>
</dbReference>